<keyword evidence="1" id="KW-1133">Transmembrane helix</keyword>
<feature type="transmembrane region" description="Helical" evidence="1">
    <location>
        <begin position="109"/>
        <end position="132"/>
    </location>
</feature>
<protein>
    <recommendedName>
        <fullName evidence="2">DUF6535 domain-containing protein</fullName>
    </recommendedName>
</protein>
<feature type="domain" description="DUF6535" evidence="2">
    <location>
        <begin position="9"/>
        <end position="195"/>
    </location>
</feature>
<name>A0A8E2DFS8_9APHY</name>
<proteinExistence type="predicted"/>
<feature type="transmembrane region" description="Helical" evidence="1">
    <location>
        <begin position="170"/>
        <end position="194"/>
    </location>
</feature>
<accession>A0A8E2DFS8</accession>
<gene>
    <name evidence="3" type="ORF">OBBRIDRAFT_838282</name>
</gene>
<evidence type="ECO:0000313" key="4">
    <source>
        <dbReference type="Proteomes" id="UP000250043"/>
    </source>
</evidence>
<feature type="transmembrane region" description="Helical" evidence="1">
    <location>
        <begin position="206"/>
        <end position="225"/>
    </location>
</feature>
<dbReference type="Pfam" id="PF20153">
    <property type="entry name" value="DUF6535"/>
    <property type="match status" value="1"/>
</dbReference>
<keyword evidence="1" id="KW-0472">Membrane</keyword>
<dbReference type="InterPro" id="IPR045338">
    <property type="entry name" value="DUF6535"/>
</dbReference>
<sequence length="430" mass="47355">MKQAAEAGWTTCAQQLREHDDAMVRAWKEEIDTLLVFAGLFSAALTAFNVELYTALTPDPGTDLTNQILSQISAQLAVLSFNGSNFHSVQPSFPQSEVSNRPGPSAGKVWINALWFSALVSSLSAAAIAIIVRQWLNYFISPTSSDPRRSVEVRCLRYNLGLLAWRVPEILSILPVLLLTSLVLFLAGLMVLLWSLNRVVASITTALISILFLFFVVTTIAPATYADCPYKSPQALMMLWVIQRISCIWSTHVYDNWRAQEQAIWGGVYAFDLLRRFVTTHALSHAHETLSDSSFLTTILRPCVADPSYSIHHARRNLQHIIKHSTTRHVGRGIGSAIAATFAGVVSQSSANYSAAINALLEPVKAYINSQLVLDIVDAQPVFVACAQACKFGTSDPNTDWEVADVLSSLVRRVRVPFAWEGTALPHKSE</sequence>
<reference evidence="3 4" key="1">
    <citation type="submission" date="2016-07" db="EMBL/GenBank/DDBJ databases">
        <title>Draft genome of the white-rot fungus Obba rivulosa 3A-2.</title>
        <authorList>
            <consortium name="DOE Joint Genome Institute"/>
            <person name="Miettinen O."/>
            <person name="Riley R."/>
            <person name="Acob R."/>
            <person name="Barry K."/>
            <person name="Cullen D."/>
            <person name="De Vries R."/>
            <person name="Hainaut M."/>
            <person name="Hatakka A."/>
            <person name="Henrissat B."/>
            <person name="Hilden K."/>
            <person name="Kuo R."/>
            <person name="Labutti K."/>
            <person name="Lipzen A."/>
            <person name="Makela M.R."/>
            <person name="Sandor L."/>
            <person name="Spatafora J.W."/>
            <person name="Grigoriev I.V."/>
            <person name="Hibbett D.S."/>
        </authorList>
    </citation>
    <scope>NUCLEOTIDE SEQUENCE [LARGE SCALE GENOMIC DNA]</scope>
    <source>
        <strain evidence="3 4">3A-2</strain>
    </source>
</reference>
<evidence type="ECO:0000259" key="2">
    <source>
        <dbReference type="Pfam" id="PF20153"/>
    </source>
</evidence>
<dbReference type="EMBL" id="KV722535">
    <property type="protein sequence ID" value="OCH86290.1"/>
    <property type="molecule type" value="Genomic_DNA"/>
</dbReference>
<keyword evidence="1" id="KW-0812">Transmembrane</keyword>
<dbReference type="Proteomes" id="UP000250043">
    <property type="component" value="Unassembled WGS sequence"/>
</dbReference>
<keyword evidence="4" id="KW-1185">Reference proteome</keyword>
<evidence type="ECO:0000256" key="1">
    <source>
        <dbReference type="SAM" id="Phobius"/>
    </source>
</evidence>
<organism evidence="3 4">
    <name type="scientific">Obba rivulosa</name>
    <dbReference type="NCBI Taxonomy" id="1052685"/>
    <lineage>
        <taxon>Eukaryota</taxon>
        <taxon>Fungi</taxon>
        <taxon>Dikarya</taxon>
        <taxon>Basidiomycota</taxon>
        <taxon>Agaricomycotina</taxon>
        <taxon>Agaricomycetes</taxon>
        <taxon>Polyporales</taxon>
        <taxon>Gelatoporiaceae</taxon>
        <taxon>Obba</taxon>
    </lineage>
</organism>
<evidence type="ECO:0000313" key="3">
    <source>
        <dbReference type="EMBL" id="OCH86290.1"/>
    </source>
</evidence>
<dbReference type="OrthoDB" id="3219854at2759"/>
<dbReference type="AlphaFoldDB" id="A0A8E2DFS8"/>